<gene>
    <name evidence="2" type="ORF">NSPZN2_40544</name>
</gene>
<organism evidence="2 3">
    <name type="scientific">Nitrospira defluvii</name>
    <dbReference type="NCBI Taxonomy" id="330214"/>
    <lineage>
        <taxon>Bacteria</taxon>
        <taxon>Pseudomonadati</taxon>
        <taxon>Nitrospirota</taxon>
        <taxon>Nitrospiria</taxon>
        <taxon>Nitrospirales</taxon>
        <taxon>Nitrospiraceae</taxon>
        <taxon>Nitrospira</taxon>
    </lineage>
</organism>
<evidence type="ECO:0000313" key="2">
    <source>
        <dbReference type="EMBL" id="CAE6776520.1"/>
    </source>
</evidence>
<protein>
    <recommendedName>
        <fullName evidence="4">Flagellar protein FliT</fullName>
    </recommendedName>
</protein>
<reference evidence="2 3" key="1">
    <citation type="submission" date="2021-02" db="EMBL/GenBank/DDBJ databases">
        <authorList>
            <person name="Han P."/>
        </authorList>
    </citation>
    <scope>NUCLEOTIDE SEQUENCE [LARGE SCALE GENOMIC DNA]</scope>
    <source>
        <strain evidence="2">Candidatus Nitrospira sp. ZN2</strain>
    </source>
</reference>
<accession>A0ABN7LYY1</accession>
<feature type="region of interest" description="Disordered" evidence="1">
    <location>
        <begin position="93"/>
        <end position="114"/>
    </location>
</feature>
<dbReference type="RefSeq" id="WP_213043347.1">
    <property type="nucleotide sequence ID" value="NZ_CAJNBJ010000017.1"/>
</dbReference>
<feature type="compositionally biased region" description="Basic and acidic residues" evidence="1">
    <location>
        <begin position="96"/>
        <end position="114"/>
    </location>
</feature>
<comment type="caution">
    <text evidence="2">The sequence shown here is derived from an EMBL/GenBank/DDBJ whole genome shotgun (WGS) entry which is preliminary data.</text>
</comment>
<evidence type="ECO:0000256" key="1">
    <source>
        <dbReference type="SAM" id="MobiDB-lite"/>
    </source>
</evidence>
<proteinExistence type="predicted"/>
<dbReference type="EMBL" id="CAJNBJ010000017">
    <property type="protein sequence ID" value="CAE6776520.1"/>
    <property type="molecule type" value="Genomic_DNA"/>
</dbReference>
<dbReference type="Proteomes" id="UP000675880">
    <property type="component" value="Unassembled WGS sequence"/>
</dbReference>
<name>A0ABN7LYY1_9BACT</name>
<evidence type="ECO:0000313" key="3">
    <source>
        <dbReference type="Proteomes" id="UP000675880"/>
    </source>
</evidence>
<sequence length="114" mass="12580">MSVASSSQTTPRDDFHIIELLTTQALEAAQCGDWDRVDACYDARARGLASCKIDRACAQRILAVDDRVREAILVAQAGLSSLLADAAQARRHLRRLRESHGQHEPEHGTLHHEA</sequence>
<evidence type="ECO:0008006" key="4">
    <source>
        <dbReference type="Google" id="ProtNLM"/>
    </source>
</evidence>
<keyword evidence="3" id="KW-1185">Reference proteome</keyword>